<dbReference type="EMBL" id="QGMG01000088">
    <property type="protein sequence ID" value="TVY57508.1"/>
    <property type="molecule type" value="Genomic_DNA"/>
</dbReference>
<evidence type="ECO:0000256" key="7">
    <source>
        <dbReference type="ARBA" id="ARBA00023277"/>
    </source>
</evidence>
<keyword evidence="7" id="KW-0119">Carbohydrate metabolism</keyword>
<dbReference type="InterPro" id="IPR017853">
    <property type="entry name" value="GH"/>
</dbReference>
<dbReference type="InterPro" id="IPR018087">
    <property type="entry name" value="Glyco_hydro_5_CS"/>
</dbReference>
<reference evidence="16 17" key="1">
    <citation type="submission" date="2018-05" db="EMBL/GenBank/DDBJ databases">
        <title>Whole genome sequencing for identification of molecular markers to develop diagnostic detection tools for the regulated plant pathogen Lachnellula willkommii.</title>
        <authorList>
            <person name="Giroux E."/>
            <person name="Bilodeau G."/>
        </authorList>
    </citation>
    <scope>NUCLEOTIDE SEQUENCE [LARGE SCALE GENOMIC DNA]</scope>
    <source>
        <strain evidence="16 17">CBS 625.97</strain>
    </source>
</reference>
<dbReference type="AlphaFoldDB" id="A0A7D8UWN0"/>
<dbReference type="Proteomes" id="UP000481288">
    <property type="component" value="Unassembled WGS sequence"/>
</dbReference>
<evidence type="ECO:0000256" key="3">
    <source>
        <dbReference type="ARBA" id="ARBA00012601"/>
    </source>
</evidence>
<keyword evidence="9 13" id="KW-0326">Glycosidase</keyword>
<dbReference type="Gene3D" id="3.20.20.80">
    <property type="entry name" value="Glycosidases"/>
    <property type="match status" value="1"/>
</dbReference>
<dbReference type="SUPFAM" id="SSF51445">
    <property type="entry name" value="(Trans)glycosidases"/>
    <property type="match status" value="1"/>
</dbReference>
<evidence type="ECO:0000256" key="2">
    <source>
        <dbReference type="ARBA" id="ARBA00005641"/>
    </source>
</evidence>
<keyword evidence="17" id="KW-1185">Reference proteome</keyword>
<dbReference type="GO" id="GO:0008810">
    <property type="term" value="F:cellulase activity"/>
    <property type="evidence" value="ECO:0007669"/>
    <property type="project" value="UniProtKB-EC"/>
</dbReference>
<accession>A0A7D8UWN0</accession>
<comment type="function">
    <text evidence="11">Endoglucanase (EG) that cleaves the internal beta-1,4-glucosidic bonds in cellulose. The degradation of cellulose involves an interplay between different cellulolytic enzymes. Hydrolysis starts with EGs, which cut internal glycosidic linkages to reduce the polymerization degree of the substrate and creates new chain ends for exocellobiohydrolases (CBHs). The CBH release the disaccharide cellobiose from the non-reducing end of the cellulose polymer chain. Finally, beta-1,4-glucosidases hydrolyze the cellobiose and other short cello-oligosaccharides into glucose units.</text>
</comment>
<organism evidence="16 17">
    <name type="scientific">Lachnellula cervina</name>
    <dbReference type="NCBI Taxonomy" id="1316786"/>
    <lineage>
        <taxon>Eukaryota</taxon>
        <taxon>Fungi</taxon>
        <taxon>Dikarya</taxon>
        <taxon>Ascomycota</taxon>
        <taxon>Pezizomycotina</taxon>
        <taxon>Leotiomycetes</taxon>
        <taxon>Helotiales</taxon>
        <taxon>Lachnaceae</taxon>
        <taxon>Lachnellula</taxon>
    </lineage>
</organism>
<dbReference type="PANTHER" id="PTHR34142">
    <property type="entry name" value="ENDO-BETA-1,4-GLUCANASE A"/>
    <property type="match status" value="1"/>
</dbReference>
<evidence type="ECO:0000256" key="6">
    <source>
        <dbReference type="ARBA" id="ARBA00023001"/>
    </source>
</evidence>
<dbReference type="EC" id="3.2.1.4" evidence="3"/>
<evidence type="ECO:0000256" key="12">
    <source>
        <dbReference type="ARBA" id="ARBA00074271"/>
    </source>
</evidence>
<keyword evidence="4 14" id="KW-0732">Signal</keyword>
<name>A0A7D8UWN0_9HELO</name>
<evidence type="ECO:0000259" key="15">
    <source>
        <dbReference type="Pfam" id="PF00150"/>
    </source>
</evidence>
<evidence type="ECO:0000256" key="4">
    <source>
        <dbReference type="ARBA" id="ARBA00022729"/>
    </source>
</evidence>
<protein>
    <recommendedName>
        <fullName evidence="12">Endoglucanase EG-II</fullName>
        <ecNumber evidence="3">3.2.1.4</ecNumber>
    </recommendedName>
</protein>
<dbReference type="InterPro" id="IPR001547">
    <property type="entry name" value="Glyco_hydro_5"/>
</dbReference>
<comment type="caution">
    <text evidence="16">The sequence shown here is derived from an EMBL/GenBank/DDBJ whole genome shotgun (WGS) entry which is preliminary data.</text>
</comment>
<evidence type="ECO:0000256" key="11">
    <source>
        <dbReference type="ARBA" id="ARBA00059691"/>
    </source>
</evidence>
<evidence type="ECO:0000256" key="14">
    <source>
        <dbReference type="SAM" id="SignalP"/>
    </source>
</evidence>
<evidence type="ECO:0000313" key="16">
    <source>
        <dbReference type="EMBL" id="TVY57508.1"/>
    </source>
</evidence>
<evidence type="ECO:0000256" key="9">
    <source>
        <dbReference type="ARBA" id="ARBA00023295"/>
    </source>
</evidence>
<keyword evidence="10" id="KW-0624">Polysaccharide degradation</keyword>
<dbReference type="PROSITE" id="PS00659">
    <property type="entry name" value="GLYCOSYL_HYDROL_F5"/>
    <property type="match status" value="1"/>
</dbReference>
<proteinExistence type="inferred from homology"/>
<keyword evidence="6" id="KW-0136">Cellulose degradation</keyword>
<evidence type="ECO:0000256" key="8">
    <source>
        <dbReference type="ARBA" id="ARBA00023283"/>
    </source>
</evidence>
<sequence>MKSSFISSIVLASQVFALPSTPEVRANTAVKYAGVNIAGFDFGMVNGTQNMATVEPPLTALGGPDGAGQMSHFVKDDNLNIFRLPVTWQYLSNNNVGTFDTTKVANYDKLVQACLSTGATCIIDIHNYARWNNGIIGQDGPSASSFVQLWTQLATKYKSSTKIAFGVMNEPNYLDINTWANTVQQVVTAIRNAGATSQMILLPGTGSSSAGEFVSGSAPALSTVKNVDGSTTNLIFDVHQYLDYDYSGQNVECVRDNIAGAWQPLANWLRQYKRQALNTETGGGNTASCEKYLCSAINFMNSNTDVFLGYVAWSAGSFDSTYELDLTPVWSGSAWTDTALMKACIAR</sequence>
<dbReference type="Pfam" id="PF00150">
    <property type="entry name" value="Cellulase"/>
    <property type="match status" value="1"/>
</dbReference>
<evidence type="ECO:0000256" key="1">
    <source>
        <dbReference type="ARBA" id="ARBA00000966"/>
    </source>
</evidence>
<dbReference type="GO" id="GO:0030245">
    <property type="term" value="P:cellulose catabolic process"/>
    <property type="evidence" value="ECO:0007669"/>
    <property type="project" value="UniProtKB-KW"/>
</dbReference>
<comment type="similarity">
    <text evidence="2 13">Belongs to the glycosyl hydrolase 5 (cellulase A) family.</text>
</comment>
<dbReference type="PANTHER" id="PTHR34142:SF5">
    <property type="entry name" value="CBM1 DOMAIN-CONTAINING PROTEIN"/>
    <property type="match status" value="1"/>
</dbReference>
<evidence type="ECO:0000256" key="13">
    <source>
        <dbReference type="RuleBase" id="RU361153"/>
    </source>
</evidence>
<gene>
    <name evidence="16" type="primary">egl2_1</name>
    <name evidence="16" type="ORF">LCER1_G002021</name>
</gene>
<feature type="domain" description="Glycoside hydrolase family 5" evidence="15">
    <location>
        <begin position="61"/>
        <end position="315"/>
    </location>
</feature>
<keyword evidence="8" id="KW-0873">Pyrrolidone carboxylic acid</keyword>
<evidence type="ECO:0000256" key="5">
    <source>
        <dbReference type="ARBA" id="ARBA00022801"/>
    </source>
</evidence>
<feature type="signal peptide" evidence="14">
    <location>
        <begin position="1"/>
        <end position="17"/>
    </location>
</feature>
<keyword evidence="5 13" id="KW-0378">Hydrolase</keyword>
<evidence type="ECO:0000256" key="10">
    <source>
        <dbReference type="ARBA" id="ARBA00023326"/>
    </source>
</evidence>
<evidence type="ECO:0000313" key="17">
    <source>
        <dbReference type="Proteomes" id="UP000481288"/>
    </source>
</evidence>
<dbReference type="OrthoDB" id="5823761at2759"/>
<feature type="chain" id="PRO_5028890630" description="Endoglucanase EG-II" evidence="14">
    <location>
        <begin position="18"/>
        <end position="347"/>
    </location>
</feature>
<comment type="catalytic activity">
    <reaction evidence="1">
        <text>Endohydrolysis of (1-&gt;4)-beta-D-glucosidic linkages in cellulose, lichenin and cereal beta-D-glucans.</text>
        <dbReference type="EC" id="3.2.1.4"/>
    </reaction>
</comment>
<dbReference type="FunFam" id="3.20.20.80:FF:000124">
    <property type="entry name" value="Exported cellulase"/>
    <property type="match status" value="1"/>
</dbReference>